<protein>
    <recommendedName>
        <fullName evidence="4">Pentatricopeptide repeat-containing protein</fullName>
    </recommendedName>
</protein>
<dbReference type="NCBIfam" id="TIGR00756">
    <property type="entry name" value="PPR"/>
    <property type="match status" value="1"/>
</dbReference>
<proteinExistence type="predicted"/>
<accession>A0A813Q591</accession>
<comment type="caution">
    <text evidence="2">The sequence shown here is derived from an EMBL/GenBank/DDBJ whole genome shotgun (WGS) entry which is preliminary data.</text>
</comment>
<evidence type="ECO:0000256" key="1">
    <source>
        <dbReference type="PROSITE-ProRule" id="PRU00708"/>
    </source>
</evidence>
<reference evidence="2" key="1">
    <citation type="submission" date="2021-02" db="EMBL/GenBank/DDBJ databases">
        <authorList>
            <person name="Nowell W R."/>
        </authorList>
    </citation>
    <scope>NUCLEOTIDE SEQUENCE</scope>
</reference>
<dbReference type="PROSITE" id="PS51375">
    <property type="entry name" value="PPR"/>
    <property type="match status" value="1"/>
</dbReference>
<dbReference type="InterPro" id="IPR011990">
    <property type="entry name" value="TPR-like_helical_dom_sf"/>
</dbReference>
<sequence>MEDLQRGSTIRRLISSCIKDDYYISASLIHLYMQCGDITNAQLLFDTTTTKKHYQCYIKNNQPNKAIDLFNEIKNPNEIIINLLFNACAELRTEEALNLIKKVSQDMSKSFYSNPHLLTSLLDALIKCSDCSNAEIVFTKITKSIIHYGSLMNGFNKENNPLKTLHLFNQMKLDGFVLDLIIYLCVLKALSKIGDESICQSIVKQIPYSFLVDNNIQNALIDMWIRLK</sequence>
<evidence type="ECO:0000313" key="2">
    <source>
        <dbReference type="EMBL" id="CAF0762222.1"/>
    </source>
</evidence>
<dbReference type="InterPro" id="IPR046960">
    <property type="entry name" value="PPR_At4g14850-like_plant"/>
</dbReference>
<dbReference type="PANTHER" id="PTHR47926">
    <property type="entry name" value="PENTATRICOPEPTIDE REPEAT-CONTAINING PROTEIN"/>
    <property type="match status" value="1"/>
</dbReference>
<name>A0A813Q591_9BILA</name>
<evidence type="ECO:0000313" key="3">
    <source>
        <dbReference type="Proteomes" id="UP000663864"/>
    </source>
</evidence>
<dbReference type="GO" id="GO:0003723">
    <property type="term" value="F:RNA binding"/>
    <property type="evidence" value="ECO:0007669"/>
    <property type="project" value="InterPro"/>
</dbReference>
<gene>
    <name evidence="2" type="ORF">ZHD862_LOCUS395</name>
</gene>
<dbReference type="PANTHER" id="PTHR47926:SF359">
    <property type="entry name" value="PENTACOTRIPEPTIDE-REPEAT REGION OF PRORP DOMAIN-CONTAINING PROTEIN"/>
    <property type="match status" value="1"/>
</dbReference>
<dbReference type="Gene3D" id="1.25.40.10">
    <property type="entry name" value="Tetratricopeptide repeat domain"/>
    <property type="match status" value="1"/>
</dbReference>
<evidence type="ECO:0008006" key="4">
    <source>
        <dbReference type="Google" id="ProtNLM"/>
    </source>
</evidence>
<dbReference type="InterPro" id="IPR002885">
    <property type="entry name" value="PPR_rpt"/>
</dbReference>
<dbReference type="AlphaFoldDB" id="A0A813Q591"/>
<organism evidence="2 3">
    <name type="scientific">Rotaria sordida</name>
    <dbReference type="NCBI Taxonomy" id="392033"/>
    <lineage>
        <taxon>Eukaryota</taxon>
        <taxon>Metazoa</taxon>
        <taxon>Spiralia</taxon>
        <taxon>Gnathifera</taxon>
        <taxon>Rotifera</taxon>
        <taxon>Eurotatoria</taxon>
        <taxon>Bdelloidea</taxon>
        <taxon>Philodinida</taxon>
        <taxon>Philodinidae</taxon>
        <taxon>Rotaria</taxon>
    </lineage>
</organism>
<dbReference type="Proteomes" id="UP000663864">
    <property type="component" value="Unassembled WGS sequence"/>
</dbReference>
<dbReference type="EMBL" id="CAJNOT010000006">
    <property type="protein sequence ID" value="CAF0762222.1"/>
    <property type="molecule type" value="Genomic_DNA"/>
</dbReference>
<dbReference type="Pfam" id="PF01535">
    <property type="entry name" value="PPR"/>
    <property type="match status" value="2"/>
</dbReference>
<dbReference type="GO" id="GO:0009451">
    <property type="term" value="P:RNA modification"/>
    <property type="evidence" value="ECO:0007669"/>
    <property type="project" value="InterPro"/>
</dbReference>
<feature type="repeat" description="PPR" evidence="1">
    <location>
        <begin position="144"/>
        <end position="178"/>
    </location>
</feature>